<accession>A0A8J2NS11</accession>
<keyword evidence="1" id="KW-0812">Transmembrane</keyword>
<dbReference type="AlphaFoldDB" id="A0A8J2NS11"/>
<name>A0A8J2NS11_9HEXA</name>
<dbReference type="Proteomes" id="UP000708208">
    <property type="component" value="Unassembled WGS sequence"/>
</dbReference>
<feature type="transmembrane region" description="Helical" evidence="1">
    <location>
        <begin position="56"/>
        <end position="76"/>
    </location>
</feature>
<proteinExistence type="predicted"/>
<evidence type="ECO:0000313" key="2">
    <source>
        <dbReference type="EMBL" id="CAG7723767.1"/>
    </source>
</evidence>
<protein>
    <submittedName>
        <fullName evidence="2">Uncharacterized protein</fullName>
    </submittedName>
</protein>
<comment type="caution">
    <text evidence="2">The sequence shown here is derived from an EMBL/GenBank/DDBJ whole genome shotgun (WGS) entry which is preliminary data.</text>
</comment>
<organism evidence="2 3">
    <name type="scientific">Allacma fusca</name>
    <dbReference type="NCBI Taxonomy" id="39272"/>
    <lineage>
        <taxon>Eukaryota</taxon>
        <taxon>Metazoa</taxon>
        <taxon>Ecdysozoa</taxon>
        <taxon>Arthropoda</taxon>
        <taxon>Hexapoda</taxon>
        <taxon>Collembola</taxon>
        <taxon>Symphypleona</taxon>
        <taxon>Sminthuridae</taxon>
        <taxon>Allacma</taxon>
    </lineage>
</organism>
<keyword evidence="3" id="KW-1185">Reference proteome</keyword>
<keyword evidence="1" id="KW-1133">Transmembrane helix</keyword>
<keyword evidence="1" id="KW-0472">Membrane</keyword>
<evidence type="ECO:0000256" key="1">
    <source>
        <dbReference type="SAM" id="Phobius"/>
    </source>
</evidence>
<evidence type="ECO:0000313" key="3">
    <source>
        <dbReference type="Proteomes" id="UP000708208"/>
    </source>
</evidence>
<sequence length="179" mass="20294">MILKYGPTLTPTFLIEKSHLDRVPAAPVLNTPGERFTMRNNGIYTRPSLTRKGRRFCVCKTLMILFGVTITTYVILNSRLQHFYPEPIAIGKVISGNKISQPKCALPNLPLDNPEITKYIEEFPRIECKQPDGQREEDWVVVNGSHAVVTEEARARHKNINCIFSGESLQITARICLKK</sequence>
<reference evidence="2" key="1">
    <citation type="submission" date="2021-06" db="EMBL/GenBank/DDBJ databases">
        <authorList>
            <person name="Hodson N. C."/>
            <person name="Mongue J. A."/>
            <person name="Jaron S. K."/>
        </authorList>
    </citation>
    <scope>NUCLEOTIDE SEQUENCE</scope>
</reference>
<dbReference type="OrthoDB" id="10541619at2759"/>
<gene>
    <name evidence="2" type="ORF">AFUS01_LOCUS12833</name>
</gene>
<dbReference type="EMBL" id="CAJVCH010102292">
    <property type="protein sequence ID" value="CAG7723767.1"/>
    <property type="molecule type" value="Genomic_DNA"/>
</dbReference>